<proteinExistence type="predicted"/>
<keyword evidence="4 6" id="KW-1133">Transmembrane helix</keyword>
<sequence length="441" mass="49294">MNKILLIIQREYITRVKKKSFWIATILAPILITAIYAIPALLFLNNTNTKTVEVIDESGLFTNKFKDEKGVSFKFSRQPLEKAKKEFLNSKFDALVYIPGNIVDDAKGVRIFAEKNVNLSLQGNIEGTIQSELRNIKLTRAGIDVKVIEDNKIDVSANTFSLSEDGGEKSSSAGGTMILGAVLGFILYITVFLYGSQVMNGVIEEKSNRIIELMISSVKPYQLMMGKIVGIGMVGMTQFLLWIVLTFSISTVTSGVIASRFENQLKKEIKIGATKEEIKKTETEIKSQNPMAIVDKVFATTSIPKLILCFLFFYLGGYLLYSSLFAAVGSAVENSTEAQQFMFPVTIPIIISFFLAQYSIQEPDSQTAFWASIIPFTSPINMMVRLPFGVPAWELLLSMVLLVLGFMGTTWLAGRIYRIGILMYGKKMTWKEVSKWVFYKG</sequence>
<keyword evidence="2" id="KW-1003">Cell membrane</keyword>
<feature type="transmembrane region" description="Helical" evidence="6">
    <location>
        <begin position="177"/>
        <end position="198"/>
    </location>
</feature>
<reference evidence="8 9" key="1">
    <citation type="submission" date="2016-10" db="EMBL/GenBank/DDBJ databases">
        <authorList>
            <person name="de Groot N.N."/>
        </authorList>
    </citation>
    <scope>NUCLEOTIDE SEQUENCE [LARGE SCALE GENOMIC DNA]</scope>
    <source>
        <strain evidence="9">E92,LMG 26720,CCM 7988</strain>
    </source>
</reference>
<dbReference type="STRING" id="1079859.SAMN04515674_104366"/>
<feature type="transmembrane region" description="Helical" evidence="6">
    <location>
        <begin position="239"/>
        <end position="261"/>
    </location>
</feature>
<evidence type="ECO:0000256" key="4">
    <source>
        <dbReference type="ARBA" id="ARBA00022989"/>
    </source>
</evidence>
<evidence type="ECO:0000256" key="1">
    <source>
        <dbReference type="ARBA" id="ARBA00004651"/>
    </source>
</evidence>
<evidence type="ECO:0000256" key="3">
    <source>
        <dbReference type="ARBA" id="ARBA00022692"/>
    </source>
</evidence>
<dbReference type="RefSeq" id="WP_092016034.1">
    <property type="nucleotide sequence ID" value="NZ_FOXH01000004.1"/>
</dbReference>
<evidence type="ECO:0000256" key="2">
    <source>
        <dbReference type="ARBA" id="ARBA00022475"/>
    </source>
</evidence>
<evidence type="ECO:0000256" key="5">
    <source>
        <dbReference type="ARBA" id="ARBA00023136"/>
    </source>
</evidence>
<dbReference type="OrthoDB" id="9768837at2"/>
<dbReference type="PANTHER" id="PTHR30294">
    <property type="entry name" value="MEMBRANE COMPONENT OF ABC TRANSPORTER YHHJ-RELATED"/>
    <property type="match status" value="1"/>
</dbReference>
<gene>
    <name evidence="8" type="ORF">SAMN04515674_104366</name>
</gene>
<evidence type="ECO:0000313" key="9">
    <source>
        <dbReference type="Proteomes" id="UP000199306"/>
    </source>
</evidence>
<feature type="transmembrane region" description="Helical" evidence="6">
    <location>
        <begin position="341"/>
        <end position="360"/>
    </location>
</feature>
<evidence type="ECO:0000313" key="8">
    <source>
        <dbReference type="EMBL" id="SFP64786.1"/>
    </source>
</evidence>
<dbReference type="InterPro" id="IPR013525">
    <property type="entry name" value="ABC2_TM"/>
</dbReference>
<dbReference type="Pfam" id="PF12698">
    <property type="entry name" value="ABC2_membrane_3"/>
    <property type="match status" value="1"/>
</dbReference>
<feature type="domain" description="ABC-2 type transporter transmembrane" evidence="7">
    <location>
        <begin position="19"/>
        <end position="413"/>
    </location>
</feature>
<dbReference type="AlphaFoldDB" id="A0A1I5S3E9"/>
<name>A0A1I5S3E9_9BACT</name>
<evidence type="ECO:0000256" key="6">
    <source>
        <dbReference type="SAM" id="Phobius"/>
    </source>
</evidence>
<feature type="transmembrane region" description="Helical" evidence="6">
    <location>
        <begin position="21"/>
        <end position="44"/>
    </location>
</feature>
<organism evidence="8 9">
    <name type="scientific">Pseudarcicella hirudinis</name>
    <dbReference type="NCBI Taxonomy" id="1079859"/>
    <lineage>
        <taxon>Bacteria</taxon>
        <taxon>Pseudomonadati</taxon>
        <taxon>Bacteroidota</taxon>
        <taxon>Cytophagia</taxon>
        <taxon>Cytophagales</taxon>
        <taxon>Flectobacillaceae</taxon>
        <taxon>Pseudarcicella</taxon>
    </lineage>
</organism>
<dbReference type="Proteomes" id="UP000199306">
    <property type="component" value="Unassembled WGS sequence"/>
</dbReference>
<dbReference type="GO" id="GO:0140359">
    <property type="term" value="F:ABC-type transporter activity"/>
    <property type="evidence" value="ECO:0007669"/>
    <property type="project" value="InterPro"/>
</dbReference>
<evidence type="ECO:0000259" key="7">
    <source>
        <dbReference type="Pfam" id="PF12698"/>
    </source>
</evidence>
<protein>
    <submittedName>
        <fullName evidence="8">ABC-2 type transport system permease protein</fullName>
    </submittedName>
</protein>
<dbReference type="PANTHER" id="PTHR30294:SF29">
    <property type="entry name" value="MULTIDRUG ABC TRANSPORTER PERMEASE YBHS-RELATED"/>
    <property type="match status" value="1"/>
</dbReference>
<comment type="subcellular location">
    <subcellularLocation>
        <location evidence="1">Cell membrane</location>
        <topology evidence="1">Multi-pass membrane protein</topology>
    </subcellularLocation>
</comment>
<accession>A0A1I5S3E9</accession>
<dbReference type="InterPro" id="IPR051449">
    <property type="entry name" value="ABC-2_transporter_component"/>
</dbReference>
<dbReference type="Gene3D" id="3.40.190.10">
    <property type="entry name" value="Periplasmic binding protein-like II"/>
    <property type="match status" value="1"/>
</dbReference>
<keyword evidence="3 6" id="KW-0812">Transmembrane</keyword>
<dbReference type="SUPFAM" id="SSF53850">
    <property type="entry name" value="Periplasmic binding protein-like II"/>
    <property type="match status" value="1"/>
</dbReference>
<keyword evidence="5 6" id="KW-0472">Membrane</keyword>
<feature type="transmembrane region" description="Helical" evidence="6">
    <location>
        <begin position="396"/>
        <end position="417"/>
    </location>
</feature>
<feature type="transmembrane region" description="Helical" evidence="6">
    <location>
        <begin position="306"/>
        <end position="329"/>
    </location>
</feature>
<dbReference type="EMBL" id="FOXH01000004">
    <property type="protein sequence ID" value="SFP64786.1"/>
    <property type="molecule type" value="Genomic_DNA"/>
</dbReference>
<keyword evidence="9" id="KW-1185">Reference proteome</keyword>
<dbReference type="GO" id="GO:0005886">
    <property type="term" value="C:plasma membrane"/>
    <property type="evidence" value="ECO:0007669"/>
    <property type="project" value="UniProtKB-SubCell"/>
</dbReference>